<protein>
    <submittedName>
        <fullName evidence="2">Uncharacterized protein</fullName>
    </submittedName>
</protein>
<comment type="caution">
    <text evidence="2">The sequence shown here is derived from an EMBL/GenBank/DDBJ whole genome shotgun (WGS) entry which is preliminary data.</text>
</comment>
<evidence type="ECO:0000313" key="2">
    <source>
        <dbReference type="EMBL" id="KAF8748055.1"/>
    </source>
</evidence>
<dbReference type="EMBL" id="JACYCF010000050">
    <property type="protein sequence ID" value="KAF8748055.1"/>
    <property type="molecule type" value="Genomic_DNA"/>
</dbReference>
<accession>A0A8H7I5P2</accession>
<sequence length="837" mass="94122">MASHETPHDTYPPNLFDDGQLRDPNLKNFLSQPQLSSVQTTSQQTSLTSPTDTSSSNPSPTDTLDSVSSDTSVTSEPASPPSSLQDSNVAGSSVSIDDRGSSDSDTEMADARSNFDDISNLSQPLPNTHVQSQDSAPDDLLGNINSLFRLLDLVDEHGSGGIVEKVVIDQRSLHRVLNIIQPGSYDSVSKINFKALDRLSIKPTGVYGNRSEIINFLSRVQYLDENSISLLSKVGGSDDSTSTLRSGLYLVLDPNHKFIGSSKSAYIIYWPEDTTWEDQAASSSVRLSPSQAEAFVWDANAHNKDLPEDQRDNDDDSRLFSFEVSKSLEQEEDAVGSDGFKILVESKLLPKDKKTSRVRLVPGEQKMALLTVKYERAQTQEDHRDENINALNLRHMISSKEHPLQLGDLKPNDIEILSSNGLRESHRGIFEAHEQRLRDLNEDRTASQRVDNKFIEDQILGISQESKTRFETLFASYMIEFIRHALEFGYDIGHGPEATAELHSMYSGLGKLEDEIKKKYKLDQVHDQEYQLLKSQWLFVEEYFDSNPGLSKHDQREFVDDVLSGAIVRADYKSSVPNNQSAGNIIDEIQAFGRTVLKAINEFQILIFAHIHTTRDLRPALAELLRRIQARLGQNLETVEKKVVNDQLDKIVSGEQHRRSALASSSRDAIYKEEKEKSFKRLVDELKEATISNSPPISRIHTTHTDKCLVIVSESDRKRIFIEDNITLEHSIKTTHGKVTLHHNSLGGSKCKFALDQTTRLLAIVHGQKDDLRLSIYIFDELFTNLRSRGSPIPLRNWYNQPVDINKVCFVSGAEEVCLIEESGRVRIFSLVTQQFR</sequence>
<organism evidence="2 3">
    <name type="scientific">Rhizoctonia solani</name>
    <dbReference type="NCBI Taxonomy" id="456999"/>
    <lineage>
        <taxon>Eukaryota</taxon>
        <taxon>Fungi</taxon>
        <taxon>Dikarya</taxon>
        <taxon>Basidiomycota</taxon>
        <taxon>Agaricomycotina</taxon>
        <taxon>Agaricomycetes</taxon>
        <taxon>Cantharellales</taxon>
        <taxon>Ceratobasidiaceae</taxon>
        <taxon>Rhizoctonia</taxon>
    </lineage>
</organism>
<proteinExistence type="predicted"/>
<feature type="compositionally biased region" description="Polar residues" evidence="1">
    <location>
        <begin position="116"/>
        <end position="135"/>
    </location>
</feature>
<evidence type="ECO:0000256" key="1">
    <source>
        <dbReference type="SAM" id="MobiDB-lite"/>
    </source>
</evidence>
<name>A0A8H7I5P2_9AGAM</name>
<reference evidence="2" key="1">
    <citation type="submission" date="2020-09" db="EMBL/GenBank/DDBJ databases">
        <title>Comparative genome analyses of four rice-infecting Rhizoctonia solani isolates reveal extensive enrichment of homogalacturonan modification genes.</title>
        <authorList>
            <person name="Lee D.-Y."/>
            <person name="Jeon J."/>
            <person name="Kim K.-T."/>
            <person name="Cheong K."/>
            <person name="Song H."/>
            <person name="Choi G."/>
            <person name="Ko J."/>
            <person name="Opiyo S.O."/>
            <person name="Zuo S."/>
            <person name="Madhav S."/>
            <person name="Lee Y.-H."/>
            <person name="Wang G.-L."/>
        </authorList>
    </citation>
    <scope>NUCLEOTIDE SEQUENCE</scope>
    <source>
        <strain evidence="2">AG1-IA B2</strain>
    </source>
</reference>
<dbReference type="AlphaFoldDB" id="A0A8H7I5P2"/>
<gene>
    <name evidence="2" type="ORF">RHS01_11079</name>
</gene>
<feature type="compositionally biased region" description="Polar residues" evidence="1">
    <location>
        <begin position="81"/>
        <end position="95"/>
    </location>
</feature>
<dbReference type="Proteomes" id="UP000614334">
    <property type="component" value="Unassembled WGS sequence"/>
</dbReference>
<feature type="region of interest" description="Disordered" evidence="1">
    <location>
        <begin position="1"/>
        <end position="137"/>
    </location>
</feature>
<feature type="compositionally biased region" description="Low complexity" evidence="1">
    <location>
        <begin position="30"/>
        <end position="75"/>
    </location>
</feature>
<evidence type="ECO:0000313" key="3">
    <source>
        <dbReference type="Proteomes" id="UP000614334"/>
    </source>
</evidence>